<evidence type="ECO:0000256" key="4">
    <source>
        <dbReference type="ARBA" id="ARBA00022989"/>
    </source>
</evidence>
<protein>
    <recommendedName>
        <fullName evidence="10">Cationic amino acid transporter C-terminal domain-containing protein</fullName>
    </recommendedName>
</protein>
<name>A0A5F5PWM5_HORSE</name>
<dbReference type="PANTHER" id="PTHR43243:SF4">
    <property type="entry name" value="CATIONIC AMINO ACID TRANSPORTER 4"/>
    <property type="match status" value="1"/>
</dbReference>
<reference evidence="8" key="2">
    <citation type="submission" date="2025-08" db="UniProtKB">
        <authorList>
            <consortium name="Ensembl"/>
        </authorList>
    </citation>
    <scope>IDENTIFICATION</scope>
    <source>
        <strain evidence="8">Thoroughbred</strain>
    </source>
</reference>
<feature type="compositionally biased region" description="Low complexity" evidence="6">
    <location>
        <begin position="316"/>
        <end position="325"/>
    </location>
</feature>
<dbReference type="GO" id="GO:0005886">
    <property type="term" value="C:plasma membrane"/>
    <property type="evidence" value="ECO:0000318"/>
    <property type="project" value="GO_Central"/>
</dbReference>
<evidence type="ECO:0000256" key="5">
    <source>
        <dbReference type="ARBA" id="ARBA00023136"/>
    </source>
</evidence>
<dbReference type="GO" id="GO:0006865">
    <property type="term" value="P:amino acid transport"/>
    <property type="evidence" value="ECO:0000318"/>
    <property type="project" value="GO_Central"/>
</dbReference>
<feature type="region of interest" description="Disordered" evidence="6">
    <location>
        <begin position="311"/>
        <end position="351"/>
    </location>
</feature>
<dbReference type="Gene3D" id="1.20.1740.10">
    <property type="entry name" value="Amino acid/polyamine transporter I"/>
    <property type="match status" value="1"/>
</dbReference>
<sequence>MCSWVNCGPSSLAGYCSSSVSLVGLPWPAPGAAHLDAIFSHRIRSFTMTHVGCWQVPFLAQYPDFLAAGVILLASAFVYCGVHISSWLNRTFSAISLVVILFIVTLGFVLARPENWSTEEGGFAPFGFSGIMAGAATCFYAFVGFGAIAASSEEGQNPKRAVPMAIAISVGLVAGTNILASTVLTLMVPRHSLDPDWALADAFYQRGYSWAGFIVAAGAVCGMTTVLFNILFAVPRIVYAMATDGLFFQIFTRVHPHTQVPIVGILVFGFLMPLLAVLLDLEALIQFLSIGTLVTRPVVNTSIIVLRFQKSPPSSPLGSVSPGPVAEGYEDSSGHRQLEDTEQPSAPEPGQLRPALRPFLGFMSGCRPGVAVAWAPRVLVVSAIILDCVLIFGKSALHLPPWGHTLLLLLSSVMFLLSLLVLGAHQQQRREDTFQVKKVSVDSQEIRPWPSSPSLQPSSPALAPSGSHGAPDSSPEHPPQRLPYAAAELPDLAALLRLAADWPCYVYHRRLQLPVPACEDYTGSCWLWKLYSSTLCSLDISFLWTPKTTRHTSSRSSNQASAL</sequence>
<feature type="compositionally biased region" description="Low complexity" evidence="6">
    <location>
        <begin position="448"/>
        <end position="471"/>
    </location>
</feature>
<keyword evidence="9" id="KW-1185">Reference proteome</keyword>
<proteinExistence type="predicted"/>
<keyword evidence="5 7" id="KW-0472">Membrane</keyword>
<feature type="transmembrane region" description="Helical" evidence="7">
    <location>
        <begin position="91"/>
        <end position="111"/>
    </location>
</feature>
<feature type="transmembrane region" description="Helical" evidence="7">
    <location>
        <begin position="260"/>
        <end position="279"/>
    </location>
</feature>
<accession>A0A5F5PWM5</accession>
<feature type="transmembrane region" description="Helical" evidence="7">
    <location>
        <begin position="371"/>
        <end position="393"/>
    </location>
</feature>
<evidence type="ECO:0000313" key="8">
    <source>
        <dbReference type="Ensembl" id="ENSECAP00000052799.2"/>
    </source>
</evidence>
<dbReference type="Proteomes" id="UP000002281">
    <property type="component" value="Chromosome 8"/>
</dbReference>
<evidence type="ECO:0000256" key="7">
    <source>
        <dbReference type="SAM" id="Phobius"/>
    </source>
</evidence>
<evidence type="ECO:0000256" key="1">
    <source>
        <dbReference type="ARBA" id="ARBA00004141"/>
    </source>
</evidence>
<dbReference type="GO" id="GO:0015171">
    <property type="term" value="F:amino acid transmembrane transporter activity"/>
    <property type="evidence" value="ECO:0000318"/>
    <property type="project" value="GO_Central"/>
</dbReference>
<evidence type="ECO:0000256" key="6">
    <source>
        <dbReference type="SAM" id="MobiDB-lite"/>
    </source>
</evidence>
<reference evidence="8" key="3">
    <citation type="submission" date="2025-09" db="UniProtKB">
        <authorList>
            <consortium name="Ensembl"/>
        </authorList>
    </citation>
    <scope>IDENTIFICATION</scope>
    <source>
        <strain evidence="8">Thoroughbred</strain>
    </source>
</reference>
<dbReference type="AlphaFoldDB" id="A0A5F5PWM5"/>
<feature type="transmembrane region" description="Helical" evidence="7">
    <location>
        <begin position="162"/>
        <end position="188"/>
    </location>
</feature>
<dbReference type="GeneTree" id="ENSGT00940000154637"/>
<dbReference type="PANTHER" id="PTHR43243">
    <property type="entry name" value="INNER MEMBRANE TRANSPORTER YGJI-RELATED"/>
    <property type="match status" value="1"/>
</dbReference>
<dbReference type="ExpressionAtlas" id="A0A5F5PWM5">
    <property type="expression patterns" value="baseline"/>
</dbReference>
<feature type="transmembrane region" description="Helical" evidence="7">
    <location>
        <begin position="405"/>
        <end position="424"/>
    </location>
</feature>
<organism evidence="8 9">
    <name type="scientific">Equus caballus</name>
    <name type="common">Horse</name>
    <dbReference type="NCBI Taxonomy" id="9796"/>
    <lineage>
        <taxon>Eukaryota</taxon>
        <taxon>Metazoa</taxon>
        <taxon>Chordata</taxon>
        <taxon>Craniata</taxon>
        <taxon>Vertebrata</taxon>
        <taxon>Euteleostomi</taxon>
        <taxon>Mammalia</taxon>
        <taxon>Eutheria</taxon>
        <taxon>Laurasiatheria</taxon>
        <taxon>Perissodactyla</taxon>
        <taxon>Equidae</taxon>
        <taxon>Equus</taxon>
    </lineage>
</organism>
<feature type="transmembrane region" description="Helical" evidence="7">
    <location>
        <begin position="285"/>
        <end position="306"/>
    </location>
</feature>
<comment type="subcellular location">
    <subcellularLocation>
        <location evidence="1">Membrane</location>
        <topology evidence="1">Multi-pass membrane protein</topology>
    </subcellularLocation>
</comment>
<dbReference type="InterPro" id="IPR002293">
    <property type="entry name" value="AA/rel_permease1"/>
</dbReference>
<feature type="transmembrane region" description="Helical" evidence="7">
    <location>
        <begin position="123"/>
        <end position="150"/>
    </location>
</feature>
<keyword evidence="3 7" id="KW-0812">Transmembrane</keyword>
<keyword evidence="4 7" id="KW-1133">Transmembrane helix</keyword>
<evidence type="ECO:0008006" key="10">
    <source>
        <dbReference type="Google" id="ProtNLM"/>
    </source>
</evidence>
<evidence type="ECO:0000256" key="3">
    <source>
        <dbReference type="ARBA" id="ARBA00022692"/>
    </source>
</evidence>
<feature type="transmembrane region" description="Helical" evidence="7">
    <location>
        <begin position="208"/>
        <end position="239"/>
    </location>
</feature>
<dbReference type="Bgee" id="ENSECAG00000040695">
    <property type="expression patterns" value="Expressed in oviduct epithelium and 23 other cell types or tissues"/>
</dbReference>
<feature type="transmembrane region" description="Helical" evidence="7">
    <location>
        <begin position="65"/>
        <end position="84"/>
    </location>
</feature>
<evidence type="ECO:0000256" key="2">
    <source>
        <dbReference type="ARBA" id="ARBA00022448"/>
    </source>
</evidence>
<reference evidence="8 9" key="1">
    <citation type="journal article" date="2009" name="Science">
        <title>Genome sequence, comparative analysis, and population genetics of the domestic horse.</title>
        <authorList>
            <consortium name="Broad Institute Genome Sequencing Platform"/>
            <consortium name="Broad Institute Whole Genome Assembly Team"/>
            <person name="Wade C.M."/>
            <person name="Giulotto E."/>
            <person name="Sigurdsson S."/>
            <person name="Zoli M."/>
            <person name="Gnerre S."/>
            <person name="Imsland F."/>
            <person name="Lear T.L."/>
            <person name="Adelson D.L."/>
            <person name="Bailey E."/>
            <person name="Bellone R.R."/>
            <person name="Bloecker H."/>
            <person name="Distl O."/>
            <person name="Edgar R.C."/>
            <person name="Garber M."/>
            <person name="Leeb T."/>
            <person name="Mauceli E."/>
            <person name="MacLeod J.N."/>
            <person name="Penedo M.C.T."/>
            <person name="Raison J.M."/>
            <person name="Sharpe T."/>
            <person name="Vogel J."/>
            <person name="Andersson L."/>
            <person name="Antczak D.F."/>
            <person name="Biagi T."/>
            <person name="Binns M.M."/>
            <person name="Chowdhary B.P."/>
            <person name="Coleman S.J."/>
            <person name="Della Valle G."/>
            <person name="Fryc S."/>
            <person name="Guerin G."/>
            <person name="Hasegawa T."/>
            <person name="Hill E.W."/>
            <person name="Jurka J."/>
            <person name="Kiialainen A."/>
            <person name="Lindgren G."/>
            <person name="Liu J."/>
            <person name="Magnani E."/>
            <person name="Mickelson J.R."/>
            <person name="Murray J."/>
            <person name="Nergadze S.G."/>
            <person name="Onofrio R."/>
            <person name="Pedroni S."/>
            <person name="Piras M.F."/>
            <person name="Raudsepp T."/>
            <person name="Rocchi M."/>
            <person name="Roeed K.H."/>
            <person name="Ryder O.A."/>
            <person name="Searle S."/>
            <person name="Skow L."/>
            <person name="Swinburne J.E."/>
            <person name="Syvaenen A.C."/>
            <person name="Tozaki T."/>
            <person name="Valberg S.J."/>
            <person name="Vaudin M."/>
            <person name="White J.R."/>
            <person name="Zody M.C."/>
            <person name="Lander E.S."/>
            <person name="Lindblad-Toh K."/>
        </authorList>
    </citation>
    <scope>NUCLEOTIDE SEQUENCE [LARGE SCALE GENOMIC DNA]</scope>
    <source>
        <strain evidence="8 9">Thoroughbred</strain>
    </source>
</reference>
<feature type="region of interest" description="Disordered" evidence="6">
    <location>
        <begin position="445"/>
        <end position="482"/>
    </location>
</feature>
<evidence type="ECO:0000313" key="9">
    <source>
        <dbReference type="Proteomes" id="UP000002281"/>
    </source>
</evidence>
<dbReference type="Ensembl" id="ENSECAT00000073411.2">
    <property type="protein sequence ID" value="ENSECAP00000052799.2"/>
    <property type="gene ID" value="ENSECAG00000040695.2"/>
</dbReference>
<keyword evidence="2" id="KW-0813">Transport</keyword>
<dbReference type="Pfam" id="PF13520">
    <property type="entry name" value="AA_permease_2"/>
    <property type="match status" value="1"/>
</dbReference>